<dbReference type="PANTHER" id="PTHR37424">
    <property type="entry name" value="BACTERIOFERRITIN-ASSOCIATED FERREDOXIN"/>
    <property type="match status" value="1"/>
</dbReference>
<evidence type="ECO:0000256" key="4">
    <source>
        <dbReference type="ARBA" id="ARBA00022982"/>
    </source>
</evidence>
<organism evidence="11">
    <name type="scientific">Intestinibacter bartlettii</name>
    <dbReference type="NCBI Taxonomy" id="261299"/>
    <lineage>
        <taxon>Bacteria</taxon>
        <taxon>Bacillati</taxon>
        <taxon>Bacillota</taxon>
        <taxon>Clostridia</taxon>
        <taxon>Peptostreptococcales</taxon>
        <taxon>Peptostreptococcaceae</taxon>
        <taxon>Intestinibacter</taxon>
    </lineage>
</organism>
<evidence type="ECO:0000313" key="12">
    <source>
        <dbReference type="Proteomes" id="UP001196301"/>
    </source>
</evidence>
<dbReference type="Proteomes" id="UP001196301">
    <property type="component" value="Unassembled WGS sequence"/>
</dbReference>
<evidence type="ECO:0000259" key="9">
    <source>
        <dbReference type="Pfam" id="PF04324"/>
    </source>
</evidence>
<comment type="similarity">
    <text evidence="8">Belongs to the Bfd family.</text>
</comment>
<dbReference type="EMBL" id="CACRUE010000036">
    <property type="protein sequence ID" value="VYU41681.1"/>
    <property type="molecule type" value="Genomic_DNA"/>
</dbReference>
<reference evidence="11" key="1">
    <citation type="submission" date="2019-11" db="EMBL/GenBank/DDBJ databases">
        <authorList>
            <person name="Feng L."/>
        </authorList>
    </citation>
    <scope>NUCLEOTIDE SEQUENCE</scope>
    <source>
        <strain evidence="11">IbartlettiiLFYP30</strain>
    </source>
</reference>
<dbReference type="AlphaFoldDB" id="A0A6N3ESB7"/>
<accession>A0A6N3ESB7</accession>
<evidence type="ECO:0000256" key="5">
    <source>
        <dbReference type="ARBA" id="ARBA00023004"/>
    </source>
</evidence>
<sequence length="57" mass="6367">MEDRIVCHCMEVSYETIKKAIEDGAKTVDDIKEMTEASTGCGGCEDEIQEILDELLK</sequence>
<evidence type="ECO:0000256" key="6">
    <source>
        <dbReference type="ARBA" id="ARBA00023014"/>
    </source>
</evidence>
<proteinExistence type="inferred from homology"/>
<reference evidence="10 12" key="2">
    <citation type="submission" date="2021-06" db="EMBL/GenBank/DDBJ databases">
        <authorList>
            <person name="Sun Q."/>
            <person name="Li D."/>
        </authorList>
    </citation>
    <scope>NUCLEOTIDE SEQUENCE [LARGE SCALE GENOMIC DNA]</scope>
    <source>
        <strain evidence="10 12">N19</strain>
    </source>
</reference>
<dbReference type="PANTHER" id="PTHR37424:SF1">
    <property type="entry name" value="BACTERIOFERRITIN-ASSOCIATED FERREDOXIN"/>
    <property type="match status" value="1"/>
</dbReference>
<dbReference type="InterPro" id="IPR041854">
    <property type="entry name" value="BFD-like_2Fe2S-bd_dom_sf"/>
</dbReference>
<evidence type="ECO:0000313" key="10">
    <source>
        <dbReference type="EMBL" id="MBU5336803.1"/>
    </source>
</evidence>
<evidence type="ECO:0000256" key="7">
    <source>
        <dbReference type="ARBA" id="ARBA00039386"/>
    </source>
</evidence>
<keyword evidence="6" id="KW-0411">Iron-sulfur</keyword>
<dbReference type="Gene3D" id="1.10.10.1100">
    <property type="entry name" value="BFD-like [2Fe-2S]-binding domain"/>
    <property type="match status" value="1"/>
</dbReference>
<keyword evidence="2" id="KW-0001">2Fe-2S</keyword>
<evidence type="ECO:0000256" key="1">
    <source>
        <dbReference type="ARBA" id="ARBA00022448"/>
    </source>
</evidence>
<feature type="domain" description="BFD-like [2Fe-2S]-binding" evidence="9">
    <location>
        <begin position="5"/>
        <end position="54"/>
    </location>
</feature>
<dbReference type="GeneID" id="89563935"/>
<keyword evidence="1" id="KW-0813">Transport</keyword>
<gene>
    <name evidence="11" type="ORF">IBLFYP30_02600</name>
    <name evidence="10" type="ORF">KQI20_10165</name>
</gene>
<evidence type="ECO:0000256" key="2">
    <source>
        <dbReference type="ARBA" id="ARBA00022714"/>
    </source>
</evidence>
<name>A0A6N3ESB7_9FIRM</name>
<dbReference type="InterPro" id="IPR007419">
    <property type="entry name" value="BFD-like_2Fe2S-bd_dom"/>
</dbReference>
<dbReference type="RefSeq" id="WP_007285829.1">
    <property type="nucleotide sequence ID" value="NZ_BAABXU010000001.1"/>
</dbReference>
<dbReference type="GO" id="GO:0046872">
    <property type="term" value="F:metal ion binding"/>
    <property type="evidence" value="ECO:0007669"/>
    <property type="project" value="UniProtKB-KW"/>
</dbReference>
<dbReference type="InterPro" id="IPR052371">
    <property type="entry name" value="BFD-associated_ferredoxin"/>
</dbReference>
<dbReference type="EMBL" id="JAHLOQ010000029">
    <property type="protein sequence ID" value="MBU5336803.1"/>
    <property type="molecule type" value="Genomic_DNA"/>
</dbReference>
<keyword evidence="5" id="KW-0408">Iron</keyword>
<evidence type="ECO:0000256" key="3">
    <source>
        <dbReference type="ARBA" id="ARBA00022723"/>
    </source>
</evidence>
<evidence type="ECO:0000313" key="11">
    <source>
        <dbReference type="EMBL" id="VYU41681.1"/>
    </source>
</evidence>
<keyword evidence="3" id="KW-0479">Metal-binding</keyword>
<protein>
    <recommendedName>
        <fullName evidence="7">Bacterioferritin-associated ferredoxin</fullName>
    </recommendedName>
</protein>
<keyword evidence="12" id="KW-1185">Reference proteome</keyword>
<dbReference type="GO" id="GO:0051537">
    <property type="term" value="F:2 iron, 2 sulfur cluster binding"/>
    <property type="evidence" value="ECO:0007669"/>
    <property type="project" value="UniProtKB-KW"/>
</dbReference>
<evidence type="ECO:0000256" key="8">
    <source>
        <dbReference type="ARBA" id="ARBA00046332"/>
    </source>
</evidence>
<keyword evidence="4" id="KW-0249">Electron transport</keyword>
<dbReference type="Pfam" id="PF04324">
    <property type="entry name" value="Fer2_BFD"/>
    <property type="match status" value="1"/>
</dbReference>